<dbReference type="Gene3D" id="2.130.10.10">
    <property type="entry name" value="YVTN repeat-like/Quinoprotein amine dehydrogenase"/>
    <property type="match status" value="2"/>
</dbReference>
<keyword evidence="1" id="KW-1133">Transmembrane helix</keyword>
<keyword evidence="3" id="KW-1185">Reference proteome</keyword>
<name>A0AAW0BEE9_9AGAR</name>
<gene>
    <name evidence="2" type="ORF">VNI00_016466</name>
</gene>
<sequence length="371" mass="40113">MTTSDRKLYTRDHLLLGHKGPAACLALHPDGTFVACGGHEGTSIWHVPASPRAIETPAPAGNRGMTTAAIWMTKRDNMDDGLAFGTEDGYLVVWRRERTTGKFEEIFCRLLQGGTYPEVTSIAFDLNSSQLAVSHRGGVVHRFLVDGAMQPRPMKSASLPFCCPQTITFGHASTNGPEIWVFNRDSGEIAIVDNEANILKMRTTGCIIGSAVMNVQDDLLALDDAASGVALYKLSTSARIRTFPVPADARRSRNVGINDQNTSILSGSDHGIVYIFDRRTGNIRDTLPIGNDWVQTLCAADINGTPTIVVGQSGENIGANAIQIWRKSTHDPKINPTFLDQLGFFICASLMLMFALQTMTVCVIAAVASSS</sequence>
<keyword evidence="1" id="KW-0472">Membrane</keyword>
<evidence type="ECO:0000313" key="3">
    <source>
        <dbReference type="Proteomes" id="UP001383192"/>
    </source>
</evidence>
<accession>A0AAW0BEE9</accession>
<dbReference type="EMBL" id="JAYKXP010000129">
    <property type="protein sequence ID" value="KAK7024249.1"/>
    <property type="molecule type" value="Genomic_DNA"/>
</dbReference>
<proteinExistence type="predicted"/>
<evidence type="ECO:0000256" key="1">
    <source>
        <dbReference type="SAM" id="Phobius"/>
    </source>
</evidence>
<dbReference type="Pfam" id="PF00400">
    <property type="entry name" value="WD40"/>
    <property type="match status" value="1"/>
</dbReference>
<dbReference type="AlphaFoldDB" id="A0AAW0BEE9"/>
<dbReference type="SMART" id="SM00320">
    <property type="entry name" value="WD40"/>
    <property type="match status" value="3"/>
</dbReference>
<feature type="transmembrane region" description="Helical" evidence="1">
    <location>
        <begin position="342"/>
        <end position="368"/>
    </location>
</feature>
<evidence type="ECO:0000313" key="2">
    <source>
        <dbReference type="EMBL" id="KAK7024249.1"/>
    </source>
</evidence>
<comment type="caution">
    <text evidence="2">The sequence shown here is derived from an EMBL/GenBank/DDBJ whole genome shotgun (WGS) entry which is preliminary data.</text>
</comment>
<dbReference type="InterPro" id="IPR036322">
    <property type="entry name" value="WD40_repeat_dom_sf"/>
</dbReference>
<dbReference type="InterPro" id="IPR001680">
    <property type="entry name" value="WD40_rpt"/>
</dbReference>
<organism evidence="2 3">
    <name type="scientific">Paramarasmius palmivorus</name>
    <dbReference type="NCBI Taxonomy" id="297713"/>
    <lineage>
        <taxon>Eukaryota</taxon>
        <taxon>Fungi</taxon>
        <taxon>Dikarya</taxon>
        <taxon>Basidiomycota</taxon>
        <taxon>Agaricomycotina</taxon>
        <taxon>Agaricomycetes</taxon>
        <taxon>Agaricomycetidae</taxon>
        <taxon>Agaricales</taxon>
        <taxon>Marasmiineae</taxon>
        <taxon>Marasmiaceae</taxon>
        <taxon>Paramarasmius</taxon>
    </lineage>
</organism>
<reference evidence="2 3" key="1">
    <citation type="submission" date="2024-01" db="EMBL/GenBank/DDBJ databases">
        <title>A draft genome for a cacao thread blight-causing isolate of Paramarasmius palmivorus.</title>
        <authorList>
            <person name="Baruah I.K."/>
            <person name="Bukari Y."/>
            <person name="Amoako-Attah I."/>
            <person name="Meinhardt L.W."/>
            <person name="Bailey B.A."/>
            <person name="Cohen S.P."/>
        </authorList>
    </citation>
    <scope>NUCLEOTIDE SEQUENCE [LARGE SCALE GENOMIC DNA]</scope>
    <source>
        <strain evidence="2 3">GH-12</strain>
    </source>
</reference>
<dbReference type="InterPro" id="IPR015943">
    <property type="entry name" value="WD40/YVTN_repeat-like_dom_sf"/>
</dbReference>
<dbReference type="Proteomes" id="UP001383192">
    <property type="component" value="Unassembled WGS sequence"/>
</dbReference>
<keyword evidence="1" id="KW-0812">Transmembrane</keyword>
<dbReference type="SUPFAM" id="SSF50978">
    <property type="entry name" value="WD40 repeat-like"/>
    <property type="match status" value="1"/>
</dbReference>
<evidence type="ECO:0008006" key="4">
    <source>
        <dbReference type="Google" id="ProtNLM"/>
    </source>
</evidence>
<protein>
    <recommendedName>
        <fullName evidence="4">WD40 repeat-like protein</fullName>
    </recommendedName>
</protein>